<evidence type="ECO:0000313" key="3">
    <source>
        <dbReference type="Proteomes" id="UP000094444"/>
    </source>
</evidence>
<feature type="signal peptide" evidence="1">
    <location>
        <begin position="1"/>
        <end position="19"/>
    </location>
</feature>
<protein>
    <submittedName>
        <fullName evidence="2">Uncharacterized protein</fullName>
    </submittedName>
</protein>
<keyword evidence="1" id="KW-0732">Signal</keyword>
<dbReference type="InParanoid" id="A0A2P5HE79"/>
<dbReference type="EMBL" id="MAVT02004087">
    <property type="protein sequence ID" value="POS68558.1"/>
    <property type="molecule type" value="Genomic_DNA"/>
</dbReference>
<dbReference type="STRING" id="158607.A0A2P5HE79"/>
<evidence type="ECO:0000313" key="2">
    <source>
        <dbReference type="EMBL" id="POS68558.1"/>
    </source>
</evidence>
<comment type="caution">
    <text evidence="2">The sequence shown here is derived from an EMBL/GenBank/DDBJ whole genome shotgun (WGS) entry which is preliminary data.</text>
</comment>
<dbReference type="AlphaFoldDB" id="A0A2P5HE79"/>
<sequence>MQTTSILCALVAFSTAVTAADLSGFKAGAGVEPKLKAFLTTYFPFSEDPKSTTTWTNWWAETGTLTFRGVEYTGAANRLAVKQSILPPAGGITWNHIITDVVVSGETATSKTYTESAVIEIRNTTAKTCSGFKGNVIAGIKKDAAGKVDLTLHGGNYLTYVLDLPRTPNSACTY</sequence>
<keyword evidence="3" id="KW-1185">Reference proteome</keyword>
<accession>A0A2P5HE79</accession>
<evidence type="ECO:0000256" key="1">
    <source>
        <dbReference type="SAM" id="SignalP"/>
    </source>
</evidence>
<proteinExistence type="predicted"/>
<reference evidence="2" key="1">
    <citation type="submission" date="2017-09" db="EMBL/GenBank/DDBJ databases">
        <title>Polyketide synthases of a Diaporthe helianthi virulent isolate.</title>
        <authorList>
            <person name="Baroncelli R."/>
        </authorList>
    </citation>
    <scope>NUCLEOTIDE SEQUENCE [LARGE SCALE GENOMIC DNA]</scope>
    <source>
        <strain evidence="2">7/96</strain>
    </source>
</reference>
<name>A0A2P5HE79_DIAHE</name>
<gene>
    <name evidence="2" type="ORF">DHEL01_v213048</name>
</gene>
<dbReference type="Proteomes" id="UP000094444">
    <property type="component" value="Unassembled WGS sequence"/>
</dbReference>
<organism evidence="2 3">
    <name type="scientific">Diaporthe helianthi</name>
    <dbReference type="NCBI Taxonomy" id="158607"/>
    <lineage>
        <taxon>Eukaryota</taxon>
        <taxon>Fungi</taxon>
        <taxon>Dikarya</taxon>
        <taxon>Ascomycota</taxon>
        <taxon>Pezizomycotina</taxon>
        <taxon>Sordariomycetes</taxon>
        <taxon>Sordariomycetidae</taxon>
        <taxon>Diaporthales</taxon>
        <taxon>Diaporthaceae</taxon>
        <taxon>Diaporthe</taxon>
    </lineage>
</organism>
<dbReference type="OrthoDB" id="5176208at2759"/>
<feature type="chain" id="PRO_5015176351" evidence="1">
    <location>
        <begin position="20"/>
        <end position="174"/>
    </location>
</feature>